<protein>
    <submittedName>
        <fullName evidence="2">Uncharacterized protein</fullName>
    </submittedName>
</protein>
<evidence type="ECO:0000313" key="2">
    <source>
        <dbReference type="EMBL" id="MBF1650616.1"/>
    </source>
</evidence>
<reference evidence="2" key="1">
    <citation type="submission" date="2020-04" db="EMBL/GenBank/DDBJ databases">
        <title>Deep metagenomics examines the oral microbiome during advanced dental caries in children, revealing novel taxa and co-occurrences with host molecules.</title>
        <authorList>
            <person name="Baker J.L."/>
            <person name="Morton J.T."/>
            <person name="Dinis M."/>
            <person name="Alvarez R."/>
            <person name="Tran N.C."/>
            <person name="Knight R."/>
            <person name="Edlund A."/>
        </authorList>
    </citation>
    <scope>NUCLEOTIDE SEQUENCE</scope>
    <source>
        <strain evidence="2">JCVI_47_bin.4</strain>
    </source>
</reference>
<proteinExistence type="predicted"/>
<sequence length="339" mass="37652">MGTAYQGNQKKGLRPYVHKSKRRGTSERQGVDIRDVPKVEPGNYSLLLLLNQALSYRLSPTNENGEPNTEWIQTDSRSTLRLVAGTIQPTGTDEPRRILPTGKFARAAFLWLMLATAKHQSPKFSTESFLDFLYKFYASGAARLTSEQEAEAIEQLHALLAVQVEAVLTGPTPDGNLVKKAYRFALSSSADWVYSASGAPLLTESTIVLAQPFYNHLATFFVVTGTGPALIQLADKTQSPFTLDALIWFSHFVYQARLGQRSIGPVSWEQLRGMFAPDQTDTRFLKRVKASAFELAKLDKLMMLSAEILEGRGEHGPVHGLIFHPVPCDAFHKSIIDNR</sequence>
<accession>A0A930KLG9</accession>
<feature type="compositionally biased region" description="Basic residues" evidence="1">
    <location>
        <begin position="11"/>
        <end position="23"/>
    </location>
</feature>
<evidence type="ECO:0000313" key="3">
    <source>
        <dbReference type="Proteomes" id="UP000769484"/>
    </source>
</evidence>
<gene>
    <name evidence="2" type="ORF">HXO56_11140</name>
</gene>
<name>A0A930KLG9_9MICC</name>
<organism evidence="2 3">
    <name type="scientific">Rothia dentocariosa</name>
    <dbReference type="NCBI Taxonomy" id="2047"/>
    <lineage>
        <taxon>Bacteria</taxon>
        <taxon>Bacillati</taxon>
        <taxon>Actinomycetota</taxon>
        <taxon>Actinomycetes</taxon>
        <taxon>Micrococcales</taxon>
        <taxon>Micrococcaceae</taxon>
        <taxon>Rothia</taxon>
    </lineage>
</organism>
<dbReference type="Proteomes" id="UP000769484">
    <property type="component" value="Unassembled WGS sequence"/>
</dbReference>
<comment type="caution">
    <text evidence="2">The sequence shown here is derived from an EMBL/GenBank/DDBJ whole genome shotgun (WGS) entry which is preliminary data.</text>
</comment>
<dbReference type="EMBL" id="JABZXJ010000078">
    <property type="protein sequence ID" value="MBF1650616.1"/>
    <property type="molecule type" value="Genomic_DNA"/>
</dbReference>
<evidence type="ECO:0000256" key="1">
    <source>
        <dbReference type="SAM" id="MobiDB-lite"/>
    </source>
</evidence>
<feature type="region of interest" description="Disordered" evidence="1">
    <location>
        <begin position="1"/>
        <end position="31"/>
    </location>
</feature>
<dbReference type="AlphaFoldDB" id="A0A930KLG9"/>